<proteinExistence type="predicted"/>
<dbReference type="HOGENOM" id="CLU_1549264_0_0_1"/>
<evidence type="ECO:0000313" key="3">
    <source>
        <dbReference type="Proteomes" id="UP000000304"/>
    </source>
</evidence>
<feature type="compositionally biased region" description="Acidic residues" evidence="1">
    <location>
        <begin position="9"/>
        <end position="19"/>
    </location>
</feature>
<dbReference type="AlphaFoldDB" id="B4QPF7"/>
<feature type="compositionally biased region" description="Basic and acidic residues" evidence="1">
    <location>
        <begin position="31"/>
        <end position="51"/>
    </location>
</feature>
<dbReference type="OMA" id="QCKTHEG"/>
<evidence type="ECO:0000313" key="2">
    <source>
        <dbReference type="EMBL" id="EDX10951.1"/>
    </source>
</evidence>
<dbReference type="Proteomes" id="UP000000304">
    <property type="component" value="Chromosome 3L"/>
</dbReference>
<reference evidence="2 3" key="1">
    <citation type="journal article" date="2007" name="Nature">
        <title>Evolution of genes and genomes on the Drosophila phylogeny.</title>
        <authorList>
            <consortium name="Drosophila 12 Genomes Consortium"/>
            <person name="Clark A.G."/>
            <person name="Eisen M.B."/>
            <person name="Smith D.R."/>
            <person name="Bergman C.M."/>
            <person name="Oliver B."/>
            <person name="Markow T.A."/>
            <person name="Kaufman T.C."/>
            <person name="Kellis M."/>
            <person name="Gelbart W."/>
            <person name="Iyer V.N."/>
            <person name="Pollard D.A."/>
            <person name="Sackton T.B."/>
            <person name="Larracuente A.M."/>
            <person name="Singh N.D."/>
            <person name="Abad J.P."/>
            <person name="Abt D.N."/>
            <person name="Adryan B."/>
            <person name="Aguade M."/>
            <person name="Akashi H."/>
            <person name="Anderson W.W."/>
            <person name="Aquadro C.F."/>
            <person name="Ardell D.H."/>
            <person name="Arguello R."/>
            <person name="Artieri C.G."/>
            <person name="Barbash D.A."/>
            <person name="Barker D."/>
            <person name="Barsanti P."/>
            <person name="Batterham P."/>
            <person name="Batzoglou S."/>
            <person name="Begun D."/>
            <person name="Bhutkar A."/>
            <person name="Blanco E."/>
            <person name="Bosak S.A."/>
            <person name="Bradley R.K."/>
            <person name="Brand A.D."/>
            <person name="Brent M.R."/>
            <person name="Brooks A.N."/>
            <person name="Brown R.H."/>
            <person name="Butlin R.K."/>
            <person name="Caggese C."/>
            <person name="Calvi B.R."/>
            <person name="Bernardo de Carvalho A."/>
            <person name="Caspi A."/>
            <person name="Castrezana S."/>
            <person name="Celniker S.E."/>
            <person name="Chang J.L."/>
            <person name="Chapple C."/>
            <person name="Chatterji S."/>
            <person name="Chinwalla A."/>
            <person name="Civetta A."/>
            <person name="Clifton S.W."/>
            <person name="Comeron J.M."/>
            <person name="Costello J.C."/>
            <person name="Coyne J.A."/>
            <person name="Daub J."/>
            <person name="David R.G."/>
            <person name="Delcher A.L."/>
            <person name="Delehaunty K."/>
            <person name="Do C.B."/>
            <person name="Ebling H."/>
            <person name="Edwards K."/>
            <person name="Eickbush T."/>
            <person name="Evans J.D."/>
            <person name="Filipski A."/>
            <person name="Findeiss S."/>
            <person name="Freyhult E."/>
            <person name="Fulton L."/>
            <person name="Fulton R."/>
            <person name="Garcia A.C."/>
            <person name="Gardiner A."/>
            <person name="Garfield D.A."/>
            <person name="Garvin B.E."/>
            <person name="Gibson G."/>
            <person name="Gilbert D."/>
            <person name="Gnerre S."/>
            <person name="Godfrey J."/>
            <person name="Good R."/>
            <person name="Gotea V."/>
            <person name="Gravely B."/>
            <person name="Greenberg A.J."/>
            <person name="Griffiths-Jones S."/>
            <person name="Gross S."/>
            <person name="Guigo R."/>
            <person name="Gustafson E.A."/>
            <person name="Haerty W."/>
            <person name="Hahn M.W."/>
            <person name="Halligan D.L."/>
            <person name="Halpern A.L."/>
            <person name="Halter G.M."/>
            <person name="Han M.V."/>
            <person name="Heger A."/>
            <person name="Hillier L."/>
            <person name="Hinrichs A.S."/>
            <person name="Holmes I."/>
            <person name="Hoskins R.A."/>
            <person name="Hubisz M.J."/>
            <person name="Hultmark D."/>
            <person name="Huntley M.A."/>
            <person name="Jaffe D.B."/>
            <person name="Jagadeeshan S."/>
            <person name="Jeck W.R."/>
            <person name="Johnson J."/>
            <person name="Jones C.D."/>
            <person name="Jordan W.C."/>
            <person name="Karpen G.H."/>
            <person name="Kataoka E."/>
            <person name="Keightley P.D."/>
            <person name="Kheradpour P."/>
            <person name="Kirkness E.F."/>
            <person name="Koerich L.B."/>
            <person name="Kristiansen K."/>
            <person name="Kudrna D."/>
            <person name="Kulathinal R.J."/>
            <person name="Kumar S."/>
            <person name="Kwok R."/>
            <person name="Lander E."/>
            <person name="Langley C.H."/>
            <person name="Lapoint R."/>
            <person name="Lazzaro B.P."/>
            <person name="Lee S.J."/>
            <person name="Levesque L."/>
            <person name="Li R."/>
            <person name="Lin C.F."/>
            <person name="Lin M.F."/>
            <person name="Lindblad-Toh K."/>
            <person name="Llopart A."/>
            <person name="Long M."/>
            <person name="Low L."/>
            <person name="Lozovsky E."/>
            <person name="Lu J."/>
            <person name="Luo M."/>
            <person name="Machado C.A."/>
            <person name="Makalowski W."/>
            <person name="Marzo M."/>
            <person name="Matsuda M."/>
            <person name="Matzkin L."/>
            <person name="McAllister B."/>
            <person name="McBride C.S."/>
            <person name="McKernan B."/>
            <person name="McKernan K."/>
            <person name="Mendez-Lago M."/>
            <person name="Minx P."/>
            <person name="Mollenhauer M.U."/>
            <person name="Montooth K."/>
            <person name="Mount S.M."/>
            <person name="Mu X."/>
            <person name="Myers E."/>
            <person name="Negre B."/>
            <person name="Newfeld S."/>
            <person name="Nielsen R."/>
            <person name="Noor M.A."/>
            <person name="O'Grady P."/>
            <person name="Pachter L."/>
            <person name="Papaceit M."/>
            <person name="Parisi M.J."/>
            <person name="Parisi M."/>
            <person name="Parts L."/>
            <person name="Pedersen J.S."/>
            <person name="Pesole G."/>
            <person name="Phillippy A.M."/>
            <person name="Ponting C.P."/>
            <person name="Pop M."/>
            <person name="Porcelli D."/>
            <person name="Powell J.R."/>
            <person name="Prohaska S."/>
            <person name="Pruitt K."/>
            <person name="Puig M."/>
            <person name="Quesneville H."/>
            <person name="Ram K.R."/>
            <person name="Rand D."/>
            <person name="Rasmussen M.D."/>
            <person name="Reed L.K."/>
            <person name="Reenan R."/>
            <person name="Reily A."/>
            <person name="Remington K.A."/>
            <person name="Rieger T.T."/>
            <person name="Ritchie M.G."/>
            <person name="Robin C."/>
            <person name="Rogers Y.H."/>
            <person name="Rohde C."/>
            <person name="Rozas J."/>
            <person name="Rubenfield M.J."/>
            <person name="Ruiz A."/>
            <person name="Russo S."/>
            <person name="Salzberg S.L."/>
            <person name="Sanchez-Gracia A."/>
            <person name="Saranga D.J."/>
            <person name="Sato H."/>
            <person name="Schaeffer S.W."/>
            <person name="Schatz M.C."/>
            <person name="Schlenke T."/>
            <person name="Schwartz R."/>
            <person name="Segarra C."/>
            <person name="Singh R.S."/>
            <person name="Sirot L."/>
            <person name="Sirota M."/>
            <person name="Sisneros N.B."/>
            <person name="Smith C.D."/>
            <person name="Smith T.F."/>
            <person name="Spieth J."/>
            <person name="Stage D.E."/>
            <person name="Stark A."/>
            <person name="Stephan W."/>
            <person name="Strausberg R.L."/>
            <person name="Strempel S."/>
            <person name="Sturgill D."/>
            <person name="Sutton G."/>
            <person name="Sutton G.G."/>
            <person name="Tao W."/>
            <person name="Teichmann S."/>
            <person name="Tobari Y.N."/>
            <person name="Tomimura Y."/>
            <person name="Tsolas J.M."/>
            <person name="Valente V.L."/>
            <person name="Venter E."/>
            <person name="Venter J.C."/>
            <person name="Vicario S."/>
            <person name="Vieira F.G."/>
            <person name="Vilella A.J."/>
            <person name="Villasante A."/>
            <person name="Walenz B."/>
            <person name="Wang J."/>
            <person name="Wasserman M."/>
            <person name="Watts T."/>
            <person name="Wilson D."/>
            <person name="Wilson R.K."/>
            <person name="Wing R.A."/>
            <person name="Wolfner M.F."/>
            <person name="Wong A."/>
            <person name="Wong G.K."/>
            <person name="Wu C.I."/>
            <person name="Wu G."/>
            <person name="Yamamoto D."/>
            <person name="Yang H.P."/>
            <person name="Yang S.P."/>
            <person name="Yorke J.A."/>
            <person name="Yoshida K."/>
            <person name="Zdobnov E."/>
            <person name="Zhang P."/>
            <person name="Zhang Y."/>
            <person name="Zimin A.V."/>
            <person name="Baldwin J."/>
            <person name="Abdouelleil A."/>
            <person name="Abdulkadir J."/>
            <person name="Abebe A."/>
            <person name="Abera B."/>
            <person name="Abreu J."/>
            <person name="Acer S.C."/>
            <person name="Aftuck L."/>
            <person name="Alexander A."/>
            <person name="An P."/>
            <person name="Anderson E."/>
            <person name="Anderson S."/>
            <person name="Arachi H."/>
            <person name="Azer M."/>
            <person name="Bachantsang P."/>
            <person name="Barry A."/>
            <person name="Bayul T."/>
            <person name="Berlin A."/>
            <person name="Bessette D."/>
            <person name="Bloom T."/>
            <person name="Blye J."/>
            <person name="Boguslavskiy L."/>
            <person name="Bonnet C."/>
            <person name="Boukhgalter B."/>
            <person name="Bourzgui I."/>
            <person name="Brown A."/>
            <person name="Cahill P."/>
            <person name="Channer S."/>
            <person name="Cheshatsang Y."/>
            <person name="Chuda L."/>
            <person name="Citroen M."/>
            <person name="Collymore A."/>
            <person name="Cooke P."/>
            <person name="Costello M."/>
            <person name="D'Aco K."/>
            <person name="Daza R."/>
            <person name="De Haan G."/>
            <person name="DeGray S."/>
            <person name="DeMaso C."/>
            <person name="Dhargay N."/>
            <person name="Dooley K."/>
            <person name="Dooley E."/>
            <person name="Doricent M."/>
            <person name="Dorje P."/>
            <person name="Dorjee K."/>
            <person name="Dupes A."/>
            <person name="Elong R."/>
            <person name="Falk J."/>
            <person name="Farina A."/>
            <person name="Faro S."/>
            <person name="Ferguson D."/>
            <person name="Fisher S."/>
            <person name="Foley C.D."/>
            <person name="Franke A."/>
            <person name="Friedrich D."/>
            <person name="Gadbois L."/>
            <person name="Gearin G."/>
            <person name="Gearin C.R."/>
            <person name="Giannoukos G."/>
            <person name="Goode T."/>
            <person name="Graham J."/>
            <person name="Grandbois E."/>
            <person name="Grewal S."/>
            <person name="Gyaltsen K."/>
            <person name="Hafez N."/>
            <person name="Hagos B."/>
            <person name="Hall J."/>
            <person name="Henson C."/>
            <person name="Hollinger A."/>
            <person name="Honan T."/>
            <person name="Huard M.D."/>
            <person name="Hughes L."/>
            <person name="Hurhula B."/>
            <person name="Husby M.E."/>
            <person name="Kamat A."/>
            <person name="Kanga B."/>
            <person name="Kashin S."/>
            <person name="Khazanovich D."/>
            <person name="Kisner P."/>
            <person name="Lance K."/>
            <person name="Lara M."/>
            <person name="Lee W."/>
            <person name="Lennon N."/>
            <person name="Letendre F."/>
            <person name="LeVine R."/>
            <person name="Lipovsky A."/>
            <person name="Liu X."/>
            <person name="Liu J."/>
            <person name="Liu S."/>
            <person name="Lokyitsang T."/>
            <person name="Lokyitsang Y."/>
            <person name="Lubonja R."/>
            <person name="Lui A."/>
            <person name="MacDonald P."/>
            <person name="Magnisalis V."/>
            <person name="Maru K."/>
            <person name="Matthews C."/>
            <person name="McCusker W."/>
            <person name="McDonough S."/>
            <person name="Mehta T."/>
            <person name="Meldrim J."/>
            <person name="Meneus L."/>
            <person name="Mihai O."/>
            <person name="Mihalev A."/>
            <person name="Mihova T."/>
            <person name="Mittelman R."/>
            <person name="Mlenga V."/>
            <person name="Montmayeur A."/>
            <person name="Mulrain L."/>
            <person name="Navidi A."/>
            <person name="Naylor J."/>
            <person name="Negash T."/>
            <person name="Nguyen T."/>
            <person name="Nguyen N."/>
            <person name="Nicol R."/>
            <person name="Norbu C."/>
            <person name="Norbu N."/>
            <person name="Novod N."/>
            <person name="O'Neill B."/>
            <person name="Osman S."/>
            <person name="Markiewicz E."/>
            <person name="Oyono O.L."/>
            <person name="Patti C."/>
            <person name="Phunkhang P."/>
            <person name="Pierre F."/>
            <person name="Priest M."/>
            <person name="Raghuraman S."/>
            <person name="Rege F."/>
            <person name="Reyes R."/>
            <person name="Rise C."/>
            <person name="Rogov P."/>
            <person name="Ross K."/>
            <person name="Ryan E."/>
            <person name="Settipalli S."/>
            <person name="Shea T."/>
            <person name="Sherpa N."/>
            <person name="Shi L."/>
            <person name="Shih D."/>
            <person name="Sparrow T."/>
            <person name="Spaulding J."/>
            <person name="Stalker J."/>
            <person name="Stange-Thomann N."/>
            <person name="Stavropoulos S."/>
            <person name="Stone C."/>
            <person name="Strader C."/>
            <person name="Tesfaye S."/>
            <person name="Thomson T."/>
            <person name="Thoulutsang Y."/>
            <person name="Thoulutsang D."/>
            <person name="Topham K."/>
            <person name="Topping I."/>
            <person name="Tsamla T."/>
            <person name="Vassiliev H."/>
            <person name="Vo A."/>
            <person name="Wangchuk T."/>
            <person name="Wangdi T."/>
            <person name="Weiand M."/>
            <person name="Wilkinson J."/>
            <person name="Wilson A."/>
            <person name="Yadav S."/>
            <person name="Young G."/>
            <person name="Yu Q."/>
            <person name="Zembek L."/>
            <person name="Zhong D."/>
            <person name="Zimmer A."/>
            <person name="Zwirko Z."/>
            <person name="Jaffe D.B."/>
            <person name="Alvarez P."/>
            <person name="Brockman W."/>
            <person name="Butler J."/>
            <person name="Chin C."/>
            <person name="Gnerre S."/>
            <person name="Grabherr M."/>
            <person name="Kleber M."/>
            <person name="Mauceli E."/>
            <person name="MacCallum I."/>
        </authorList>
    </citation>
    <scope>NUCLEOTIDE SEQUENCE [LARGE SCALE GENOMIC DNA]</scope>
    <source>
        <strain evidence="3">white501</strain>
    </source>
</reference>
<protein>
    <submittedName>
        <fullName evidence="2">GD12345</fullName>
    </submittedName>
</protein>
<sequence>MTMMKTNLWEEDDDDEVADCGDQSSSNRQCKTHEGSGNKDSSRTGHQKDSKAQTQSPLPAPSARQLLGMIGLSWLPSSNGRKANLMTYCNHLTLSLSDGHGDGVSAVSWNPGHPDQPASQQFREQPHQEHRASIIHANLIIEGLSLGRNSVKVVDQRDLELSSSSWDTLICPD</sequence>
<accession>B4QPF7</accession>
<feature type="region of interest" description="Disordered" evidence="1">
    <location>
        <begin position="1"/>
        <end position="60"/>
    </location>
</feature>
<keyword evidence="3" id="KW-1185">Reference proteome</keyword>
<organism evidence="2 3">
    <name type="scientific">Drosophila simulans</name>
    <name type="common">Fruit fly</name>
    <dbReference type="NCBI Taxonomy" id="7240"/>
    <lineage>
        <taxon>Eukaryota</taxon>
        <taxon>Metazoa</taxon>
        <taxon>Ecdysozoa</taxon>
        <taxon>Arthropoda</taxon>
        <taxon>Hexapoda</taxon>
        <taxon>Insecta</taxon>
        <taxon>Pterygota</taxon>
        <taxon>Neoptera</taxon>
        <taxon>Endopterygota</taxon>
        <taxon>Diptera</taxon>
        <taxon>Brachycera</taxon>
        <taxon>Muscomorpha</taxon>
        <taxon>Ephydroidea</taxon>
        <taxon>Drosophilidae</taxon>
        <taxon>Drosophila</taxon>
        <taxon>Sophophora</taxon>
    </lineage>
</organism>
<dbReference type="EMBL" id="CM000363">
    <property type="protein sequence ID" value="EDX10951.1"/>
    <property type="molecule type" value="Genomic_DNA"/>
</dbReference>
<evidence type="ECO:0000256" key="1">
    <source>
        <dbReference type="SAM" id="MobiDB-lite"/>
    </source>
</evidence>
<gene>
    <name evidence="2" type="primary">Dsim\GD12345</name>
    <name evidence="2" type="ORF">Dsim_GD12345</name>
</gene>
<name>B4QPF7_DROSI</name>